<dbReference type="AlphaFoldDB" id="A0AA39R5C8"/>
<evidence type="ECO:0000313" key="1">
    <source>
        <dbReference type="EMBL" id="KAK0513623.1"/>
    </source>
</evidence>
<gene>
    <name evidence="1" type="ORF">JMJ35_003987</name>
</gene>
<dbReference type="Proteomes" id="UP001166286">
    <property type="component" value="Unassembled WGS sequence"/>
</dbReference>
<comment type="caution">
    <text evidence="1">The sequence shown here is derived from an EMBL/GenBank/DDBJ whole genome shotgun (WGS) entry which is preliminary data.</text>
</comment>
<organism evidence="1 2">
    <name type="scientific">Cladonia borealis</name>
    <dbReference type="NCBI Taxonomy" id="184061"/>
    <lineage>
        <taxon>Eukaryota</taxon>
        <taxon>Fungi</taxon>
        <taxon>Dikarya</taxon>
        <taxon>Ascomycota</taxon>
        <taxon>Pezizomycotina</taxon>
        <taxon>Lecanoromycetes</taxon>
        <taxon>OSLEUM clade</taxon>
        <taxon>Lecanoromycetidae</taxon>
        <taxon>Lecanorales</taxon>
        <taxon>Lecanorineae</taxon>
        <taxon>Cladoniaceae</taxon>
        <taxon>Cladonia</taxon>
    </lineage>
</organism>
<protein>
    <submittedName>
        <fullName evidence="1">Uncharacterized protein</fullName>
    </submittedName>
</protein>
<name>A0AA39R5C8_9LECA</name>
<evidence type="ECO:0000313" key="2">
    <source>
        <dbReference type="Proteomes" id="UP001166286"/>
    </source>
</evidence>
<accession>A0AA39R5C8</accession>
<dbReference type="EMBL" id="JAFEKC020000007">
    <property type="protein sequence ID" value="KAK0513623.1"/>
    <property type="molecule type" value="Genomic_DNA"/>
</dbReference>
<sequence>MARAYQESHILDSLSTTAKTLQTKVVELAKLSGLHEERIQKLTTANTELISKNAALEIRIAANEHNTHARLSNLYTTLSPSPSTIHKPLLPLHDLSTNRPIRHFPKHERDIRTMSPAEVIQVLQALGVKTLGMGMAERKRRLREEVGLRGEVEKGEGS</sequence>
<keyword evidence="2" id="KW-1185">Reference proteome</keyword>
<reference evidence="1" key="1">
    <citation type="submission" date="2023-03" db="EMBL/GenBank/DDBJ databases">
        <title>Complete genome of Cladonia borealis.</title>
        <authorList>
            <person name="Park H."/>
        </authorList>
    </citation>
    <scope>NUCLEOTIDE SEQUENCE</scope>
    <source>
        <strain evidence="1">ANT050790</strain>
    </source>
</reference>
<proteinExistence type="predicted"/>